<feature type="transmembrane region" description="Helical" evidence="8">
    <location>
        <begin position="60"/>
        <end position="79"/>
    </location>
</feature>
<dbReference type="PANTHER" id="PTHR30047:SF7">
    <property type="entry name" value="HIGH-AFFINITY CHOLINE TRANSPORT PROTEIN"/>
    <property type="match status" value="1"/>
</dbReference>
<keyword evidence="3" id="KW-0813">Transport</keyword>
<evidence type="ECO:0000313" key="9">
    <source>
        <dbReference type="EMBL" id="MEN7550241.1"/>
    </source>
</evidence>
<feature type="transmembrane region" description="Helical" evidence="8">
    <location>
        <begin position="154"/>
        <end position="174"/>
    </location>
</feature>
<feature type="transmembrane region" description="Helical" evidence="8">
    <location>
        <begin position="360"/>
        <end position="384"/>
    </location>
</feature>
<evidence type="ECO:0000256" key="5">
    <source>
        <dbReference type="ARBA" id="ARBA00022692"/>
    </source>
</evidence>
<comment type="caution">
    <text evidence="9">The sequence shown here is derived from an EMBL/GenBank/DDBJ whole genome shotgun (WGS) entry which is preliminary data.</text>
</comment>
<feature type="transmembrane region" description="Helical" evidence="8">
    <location>
        <begin position="271"/>
        <end position="291"/>
    </location>
</feature>
<sequence length="523" mass="58135">MGIRHTRSDEKTFLGIKANGPVFITSLLVIFILVITTLLVGQPMELWFKDAKRIVSNNLGWLFILLVNVILLFTLYLGFSKYGNIRLGGEQAQPEFSKGGWFAMLFSAGMGIGLLFYSVAEPITHFGDNPLANNDIAIEAAKSSMGITFLHWGVHAWAIYAIVGLALAFFTFNIKLPLTIRSIFYPLFGNKIYGWVGDVIDIVSVIATIFGLATSLGIGVQQINAGLHHLFGIQNSNFVQLALIVIVTSIATLSLILGLDKGIRILSEWNMRLALLLMLLVIVIGPTVFLFKSFVQNIGHYISEFFELSFWTESYKGINKEKHWQNTWTVFYWAWWIAWSPFVGLFIARISKGRTIREFIFGVLLVPTLLTFLWISVFGGTAIYQELTHSANLIKAVNSDIATAIYKMLEHLPFSFYTSLLTVILVTSFFVTSSDSGSMVVDTLTSGGRHDAPVGQKIFWASMEGIVAGTLLVGGGLVALQTAVILTGLPFAIILVVMCFSLYKSLQDYYEERIQKKQKQPTA</sequence>
<protein>
    <submittedName>
        <fullName evidence="9">BCCT family transporter</fullName>
    </submittedName>
</protein>
<feature type="transmembrane region" description="Helical" evidence="8">
    <location>
        <begin position="330"/>
        <end position="348"/>
    </location>
</feature>
<feature type="transmembrane region" description="Helical" evidence="8">
    <location>
        <begin position="238"/>
        <end position="259"/>
    </location>
</feature>
<evidence type="ECO:0000313" key="10">
    <source>
        <dbReference type="Proteomes" id="UP001403385"/>
    </source>
</evidence>
<evidence type="ECO:0000256" key="7">
    <source>
        <dbReference type="ARBA" id="ARBA00023136"/>
    </source>
</evidence>
<name>A0AAW9SHD1_9BACT</name>
<dbReference type="NCBIfam" id="TIGR00842">
    <property type="entry name" value="bcct"/>
    <property type="match status" value="1"/>
</dbReference>
<dbReference type="GO" id="GO:0005886">
    <property type="term" value="C:plasma membrane"/>
    <property type="evidence" value="ECO:0007669"/>
    <property type="project" value="UniProtKB-SubCell"/>
</dbReference>
<evidence type="ECO:0000256" key="6">
    <source>
        <dbReference type="ARBA" id="ARBA00022989"/>
    </source>
</evidence>
<feature type="transmembrane region" description="Helical" evidence="8">
    <location>
        <begin position="414"/>
        <end position="431"/>
    </location>
</feature>
<feature type="transmembrane region" description="Helical" evidence="8">
    <location>
        <begin position="195"/>
        <end position="218"/>
    </location>
</feature>
<dbReference type="AlphaFoldDB" id="A0AAW9SHD1"/>
<dbReference type="GO" id="GO:0022857">
    <property type="term" value="F:transmembrane transporter activity"/>
    <property type="evidence" value="ECO:0007669"/>
    <property type="project" value="InterPro"/>
</dbReference>
<gene>
    <name evidence="9" type="ORF">AAG747_20145</name>
</gene>
<evidence type="ECO:0000256" key="8">
    <source>
        <dbReference type="SAM" id="Phobius"/>
    </source>
</evidence>
<comment type="similarity">
    <text evidence="2">Belongs to the BCCT transporter (TC 2.A.15) family.</text>
</comment>
<keyword evidence="4" id="KW-1003">Cell membrane</keyword>
<keyword evidence="5 8" id="KW-0812">Transmembrane</keyword>
<feature type="transmembrane region" description="Helical" evidence="8">
    <location>
        <begin position="21"/>
        <end position="40"/>
    </location>
</feature>
<proteinExistence type="inferred from homology"/>
<feature type="transmembrane region" description="Helical" evidence="8">
    <location>
        <begin position="100"/>
        <end position="120"/>
    </location>
</feature>
<accession>A0AAW9SHD1</accession>
<dbReference type="EMBL" id="JBDKWZ010000012">
    <property type="protein sequence ID" value="MEN7550241.1"/>
    <property type="molecule type" value="Genomic_DNA"/>
</dbReference>
<feature type="transmembrane region" description="Helical" evidence="8">
    <location>
        <begin position="458"/>
        <end position="478"/>
    </location>
</feature>
<evidence type="ECO:0000256" key="1">
    <source>
        <dbReference type="ARBA" id="ARBA00004651"/>
    </source>
</evidence>
<dbReference type="PANTHER" id="PTHR30047">
    <property type="entry name" value="HIGH-AFFINITY CHOLINE TRANSPORT PROTEIN-RELATED"/>
    <property type="match status" value="1"/>
</dbReference>
<evidence type="ECO:0000256" key="3">
    <source>
        <dbReference type="ARBA" id="ARBA00022448"/>
    </source>
</evidence>
<dbReference type="Pfam" id="PF02028">
    <property type="entry name" value="BCCT"/>
    <property type="match status" value="1"/>
</dbReference>
<keyword evidence="7 8" id="KW-0472">Membrane</keyword>
<reference evidence="9 10" key="1">
    <citation type="submission" date="2024-04" db="EMBL/GenBank/DDBJ databases">
        <title>Novel genus in family Flammeovirgaceae.</title>
        <authorList>
            <person name="Nguyen T.H."/>
            <person name="Vuong T.Q."/>
            <person name="Le H."/>
            <person name="Kim S.-G."/>
        </authorList>
    </citation>
    <scope>NUCLEOTIDE SEQUENCE [LARGE SCALE GENOMIC DNA]</scope>
    <source>
        <strain evidence="9 10">JCM 23209</strain>
    </source>
</reference>
<dbReference type="InterPro" id="IPR000060">
    <property type="entry name" value="BCCT_transptr"/>
</dbReference>
<dbReference type="RefSeq" id="WP_346823020.1">
    <property type="nucleotide sequence ID" value="NZ_JBDKWZ010000012.1"/>
</dbReference>
<evidence type="ECO:0000256" key="2">
    <source>
        <dbReference type="ARBA" id="ARBA00005658"/>
    </source>
</evidence>
<keyword evidence="6 8" id="KW-1133">Transmembrane helix</keyword>
<organism evidence="9 10">
    <name type="scientific">Rapidithrix thailandica</name>
    <dbReference type="NCBI Taxonomy" id="413964"/>
    <lineage>
        <taxon>Bacteria</taxon>
        <taxon>Pseudomonadati</taxon>
        <taxon>Bacteroidota</taxon>
        <taxon>Cytophagia</taxon>
        <taxon>Cytophagales</taxon>
        <taxon>Flammeovirgaceae</taxon>
        <taxon>Rapidithrix</taxon>
    </lineage>
</organism>
<keyword evidence="10" id="KW-1185">Reference proteome</keyword>
<evidence type="ECO:0000256" key="4">
    <source>
        <dbReference type="ARBA" id="ARBA00022475"/>
    </source>
</evidence>
<comment type="subcellular location">
    <subcellularLocation>
        <location evidence="1">Cell membrane</location>
        <topology evidence="1">Multi-pass membrane protein</topology>
    </subcellularLocation>
</comment>
<dbReference type="Proteomes" id="UP001403385">
    <property type="component" value="Unassembled WGS sequence"/>
</dbReference>
<feature type="transmembrane region" description="Helical" evidence="8">
    <location>
        <begin position="484"/>
        <end position="503"/>
    </location>
</feature>